<dbReference type="Pfam" id="PF05638">
    <property type="entry name" value="T6SS_HCP"/>
    <property type="match status" value="1"/>
</dbReference>
<name>A0ABV2D9N4_9HYPH</name>
<dbReference type="SUPFAM" id="SSF141452">
    <property type="entry name" value="Hcp1-like"/>
    <property type="match status" value="1"/>
</dbReference>
<dbReference type="RefSeq" id="WP_354458842.1">
    <property type="nucleotide sequence ID" value="NZ_JBEWSZ010000001.1"/>
</dbReference>
<evidence type="ECO:0000313" key="2">
    <source>
        <dbReference type="Proteomes" id="UP001548832"/>
    </source>
</evidence>
<comment type="caution">
    <text evidence="1">The sequence shown here is derived from an EMBL/GenBank/DDBJ whole genome shotgun (WGS) entry which is preliminary data.</text>
</comment>
<organism evidence="1 2">
    <name type="scientific">Mesorhizobium shangrilense</name>
    <dbReference type="NCBI Taxonomy" id="460060"/>
    <lineage>
        <taxon>Bacteria</taxon>
        <taxon>Pseudomonadati</taxon>
        <taxon>Pseudomonadota</taxon>
        <taxon>Alphaproteobacteria</taxon>
        <taxon>Hyphomicrobiales</taxon>
        <taxon>Phyllobacteriaceae</taxon>
        <taxon>Mesorhizobium</taxon>
    </lineage>
</organism>
<dbReference type="InterPro" id="IPR036624">
    <property type="entry name" value="Hcp1-lik_sf"/>
</dbReference>
<keyword evidence="2" id="KW-1185">Reference proteome</keyword>
<accession>A0ABV2D9N4</accession>
<dbReference type="PANTHER" id="PTHR36152">
    <property type="entry name" value="CYTOPLASMIC PROTEIN-RELATED"/>
    <property type="match status" value="1"/>
</dbReference>
<evidence type="ECO:0000313" key="1">
    <source>
        <dbReference type="EMBL" id="MET2826750.1"/>
    </source>
</evidence>
<protein>
    <submittedName>
        <fullName evidence="1">Type VI secretion system tube protein Hcp</fullName>
    </submittedName>
</protein>
<dbReference type="EMBL" id="JBEWSZ010000001">
    <property type="protein sequence ID" value="MET2826750.1"/>
    <property type="molecule type" value="Genomic_DNA"/>
</dbReference>
<dbReference type="InterPro" id="IPR008514">
    <property type="entry name" value="T6SS_Hcp"/>
</dbReference>
<gene>
    <name evidence="1" type="ORF">ABVQ20_07155</name>
</gene>
<dbReference type="Proteomes" id="UP001548832">
    <property type="component" value="Unassembled WGS sequence"/>
</dbReference>
<reference evidence="1 2" key="1">
    <citation type="submission" date="2024-06" db="EMBL/GenBank/DDBJ databases">
        <authorList>
            <person name="Kim D.-U."/>
        </authorList>
    </citation>
    <scope>NUCLEOTIDE SEQUENCE [LARGE SCALE GENOMIC DNA]</scope>
    <source>
        <strain evidence="1 2">KACC15460</strain>
    </source>
</reference>
<dbReference type="Gene3D" id="2.30.110.20">
    <property type="entry name" value="Hcp1-like"/>
    <property type="match status" value="1"/>
</dbReference>
<dbReference type="PANTHER" id="PTHR36152:SF1">
    <property type="entry name" value="UBIQUITIN-LIKE DOMAIN-CONTAINING PROTEIN"/>
    <property type="match status" value="1"/>
</dbReference>
<dbReference type="InterPro" id="IPR053165">
    <property type="entry name" value="HSI-I_assembly_Hcp1"/>
</dbReference>
<sequence>MAIYLKYEGIDGEATQENHKKWIDVSSFQFGVGRGISTPSGSTANREASEPSVSEVVITKMLDGSSSKLFTESATGATGKKVEIHLVNTGSPGNTYVEYTLTNSLISGYSVSSGGDRPSESISINFTKIEYKHIPFDDKNKAGTPVTVSYDLSTTKSG</sequence>
<proteinExistence type="predicted"/>